<dbReference type="InterPro" id="IPR011006">
    <property type="entry name" value="CheY-like_superfamily"/>
</dbReference>
<evidence type="ECO:0000313" key="4">
    <source>
        <dbReference type="EMBL" id="PNQ73038.1"/>
    </source>
</evidence>
<keyword evidence="5" id="KW-1185">Reference proteome</keyword>
<name>A0A2K1DYD2_9FLAO</name>
<organism evidence="4 5">
    <name type="scientific">Hanstruepera neustonica</name>
    <dbReference type="NCBI Taxonomy" id="1445657"/>
    <lineage>
        <taxon>Bacteria</taxon>
        <taxon>Pseudomonadati</taxon>
        <taxon>Bacteroidota</taxon>
        <taxon>Flavobacteriia</taxon>
        <taxon>Flavobacteriales</taxon>
        <taxon>Flavobacteriaceae</taxon>
        <taxon>Hanstruepera</taxon>
    </lineage>
</organism>
<dbReference type="InterPro" id="IPR001789">
    <property type="entry name" value="Sig_transdc_resp-reg_receiver"/>
</dbReference>
<dbReference type="Pfam" id="PF08665">
    <property type="entry name" value="PglZ"/>
    <property type="match status" value="1"/>
</dbReference>
<comment type="caution">
    <text evidence="4">The sequence shown here is derived from an EMBL/GenBank/DDBJ whole genome shotgun (WGS) entry which is preliminary data.</text>
</comment>
<reference evidence="4 5" key="1">
    <citation type="submission" date="2018-01" db="EMBL/GenBank/DDBJ databases">
        <title>The draft genome of Hanstruepera neustonica JCM19743.</title>
        <authorList>
            <person name="He R.-H."/>
            <person name="Du Z.-J."/>
        </authorList>
    </citation>
    <scope>NUCLEOTIDE SEQUENCE [LARGE SCALE GENOMIC DNA]</scope>
    <source>
        <strain evidence="4 5">JCM19743</strain>
    </source>
</reference>
<dbReference type="Pfam" id="PF00072">
    <property type="entry name" value="Response_reg"/>
    <property type="match status" value="1"/>
</dbReference>
<accession>A0A2K1DYD2</accession>
<dbReference type="SMART" id="SM00448">
    <property type="entry name" value="REC"/>
    <property type="match status" value="1"/>
</dbReference>
<gene>
    <name evidence="4" type="ORF">C1T31_08575</name>
</gene>
<sequence length="517" mass="60008">MNNINILWVDDEIDLLKPHILFLEQKNYQVTTCKSGTEAVEILDDQNFDIVFLDENMPGLTGLETLNEIKEKRDTLPVVMITKSEEEYIMEEAIGNKIADYLIKPVNPNQILLSIKKNLDHSRLVSEKTTSNYQQEFRKIAMDLTMVNSFEEWANLYQKLIYWEMQLEDIEDTGMFEILESQKNEANTQFGKFIDKNYPSWFEPHVDAPTMSHTLFKNKVVPELSKEQPTLLVVIDNLRYDQWKAFEPIVNNYYKKEQETPFFSILPTATQYARNAIFSGLMPADMEKMHPNLWKNDTDEGGKNLHEAEFLEAQMKRLGLTHLKHEYYKITNLKNGKKLVDNFKGLKDNDLTVVVYNFVDMLSHSKTEMDVVKELASNDKAYRSLTQSWFKNSPLLEMVQQAQQLGFKLIMTTDHGTINVKNPSKVIGDKDTSLNLRYKTGRSLTYEDKDVLVAKDPKTIHLPSISMSSSFIFAKNDLFFAYPNNYNHYVSYYRNTYQHGGVSLEEMIIPLVVLSPK</sequence>
<dbReference type="InterPro" id="IPR050595">
    <property type="entry name" value="Bact_response_regulator"/>
</dbReference>
<evidence type="ECO:0000256" key="2">
    <source>
        <dbReference type="PROSITE-ProRule" id="PRU00169"/>
    </source>
</evidence>
<keyword evidence="1 2" id="KW-0597">Phosphoprotein</keyword>
<dbReference type="PANTHER" id="PTHR44591:SF3">
    <property type="entry name" value="RESPONSE REGULATORY DOMAIN-CONTAINING PROTEIN"/>
    <property type="match status" value="1"/>
</dbReference>
<dbReference type="PANTHER" id="PTHR44591">
    <property type="entry name" value="STRESS RESPONSE REGULATOR PROTEIN 1"/>
    <property type="match status" value="1"/>
</dbReference>
<evidence type="ECO:0000259" key="3">
    <source>
        <dbReference type="PROSITE" id="PS50110"/>
    </source>
</evidence>
<protein>
    <submittedName>
        <fullName evidence="4">Two-component system response regulator</fullName>
    </submittedName>
</protein>
<feature type="domain" description="Response regulatory" evidence="3">
    <location>
        <begin position="5"/>
        <end position="119"/>
    </location>
</feature>
<dbReference type="SUPFAM" id="SSF52172">
    <property type="entry name" value="CheY-like"/>
    <property type="match status" value="1"/>
</dbReference>
<dbReference type="RefSeq" id="WP_103052077.1">
    <property type="nucleotide sequence ID" value="NZ_POWF01000004.1"/>
</dbReference>
<dbReference type="Proteomes" id="UP000236641">
    <property type="component" value="Unassembled WGS sequence"/>
</dbReference>
<dbReference type="Gene3D" id="3.40.50.2300">
    <property type="match status" value="1"/>
</dbReference>
<dbReference type="EMBL" id="POWF01000004">
    <property type="protein sequence ID" value="PNQ73038.1"/>
    <property type="molecule type" value="Genomic_DNA"/>
</dbReference>
<dbReference type="CDD" id="cd00156">
    <property type="entry name" value="REC"/>
    <property type="match status" value="1"/>
</dbReference>
<dbReference type="OrthoDB" id="9813025at2"/>
<proteinExistence type="predicted"/>
<dbReference type="PROSITE" id="PS50110">
    <property type="entry name" value="RESPONSE_REGULATORY"/>
    <property type="match status" value="1"/>
</dbReference>
<dbReference type="AlphaFoldDB" id="A0A2K1DYD2"/>
<evidence type="ECO:0000256" key="1">
    <source>
        <dbReference type="ARBA" id="ARBA00022553"/>
    </source>
</evidence>
<dbReference type="InterPro" id="IPR017850">
    <property type="entry name" value="Alkaline_phosphatase_core_sf"/>
</dbReference>
<dbReference type="SUPFAM" id="SSF53649">
    <property type="entry name" value="Alkaline phosphatase-like"/>
    <property type="match status" value="1"/>
</dbReference>
<feature type="modified residue" description="4-aspartylphosphate" evidence="2">
    <location>
        <position position="54"/>
    </location>
</feature>
<dbReference type="GO" id="GO:0000160">
    <property type="term" value="P:phosphorelay signal transduction system"/>
    <property type="evidence" value="ECO:0007669"/>
    <property type="project" value="InterPro"/>
</dbReference>
<evidence type="ECO:0000313" key="5">
    <source>
        <dbReference type="Proteomes" id="UP000236641"/>
    </source>
</evidence>